<gene>
    <name evidence="8" type="ORF">H9874_09710</name>
</gene>
<dbReference type="Pfam" id="PF04055">
    <property type="entry name" value="Radical_SAM"/>
    <property type="match status" value="1"/>
</dbReference>
<dbReference type="PANTHER" id="PTHR43787:SF11">
    <property type="entry name" value="UPF0026 PROTEIN SLR1464"/>
    <property type="match status" value="1"/>
</dbReference>
<protein>
    <submittedName>
        <fullName evidence="8">Radical SAM protein</fullName>
    </submittedName>
</protein>
<accession>A0A9D1R3G0</accession>
<dbReference type="CDD" id="cd01335">
    <property type="entry name" value="Radical_SAM"/>
    <property type="match status" value="1"/>
</dbReference>
<proteinExistence type="predicted"/>
<dbReference type="InterPro" id="IPR006638">
    <property type="entry name" value="Elp3/MiaA/NifB-like_rSAM"/>
</dbReference>
<reference evidence="8" key="2">
    <citation type="submission" date="2021-04" db="EMBL/GenBank/DDBJ databases">
        <authorList>
            <person name="Gilroy R."/>
        </authorList>
    </citation>
    <scope>NUCLEOTIDE SEQUENCE</scope>
    <source>
        <strain evidence="8">ChiSxjej5B17-1746</strain>
    </source>
</reference>
<keyword evidence="2" id="KW-0004">4Fe-4S</keyword>
<keyword evidence="5" id="KW-0408">Iron</keyword>
<dbReference type="SFLD" id="SFLDS00029">
    <property type="entry name" value="Radical_SAM"/>
    <property type="match status" value="1"/>
</dbReference>
<evidence type="ECO:0000256" key="6">
    <source>
        <dbReference type="ARBA" id="ARBA00023014"/>
    </source>
</evidence>
<comment type="cofactor">
    <cofactor evidence="1">
        <name>[4Fe-4S] cluster</name>
        <dbReference type="ChEBI" id="CHEBI:49883"/>
    </cofactor>
</comment>
<sequence length="324" mass="35753">MNTPFKHVYGPVPSRRLGRSLGVDAITFKSCPFDCVYCQLGRTTNCTLERREYVPTAEILDEVRRKLDTGDIPQYVSFAGSGEPTLHSGLGEIIRGIKAMTDVPVVVFTNGSLLWRPDVRDDLLAADVVIPSLDAGGAALLEKVNRPHPDLSFERIVEGIAAFRDAFKGQIWLEVMLLGGVSDDDAAVDAIARHTARIRPDKVQINSVCRPPAEAWARPVDARRLLEIQRRFPGTVEIIAEHLDDMAHAAFRTQIREEDILALIERRPCTAAGVGAGLNIHVTEALKHLEMLVADGKAVTQITEGQVFYSACERRQEEGEKARP</sequence>
<dbReference type="InterPro" id="IPR013785">
    <property type="entry name" value="Aldolase_TIM"/>
</dbReference>
<dbReference type="SMART" id="SM00729">
    <property type="entry name" value="Elp3"/>
    <property type="match status" value="1"/>
</dbReference>
<dbReference type="SFLD" id="SFLDG01083">
    <property type="entry name" value="Uncharacterised_Radical_SAM_Su"/>
    <property type="match status" value="1"/>
</dbReference>
<evidence type="ECO:0000256" key="3">
    <source>
        <dbReference type="ARBA" id="ARBA00022691"/>
    </source>
</evidence>
<dbReference type="SUPFAM" id="SSF102114">
    <property type="entry name" value="Radical SAM enzymes"/>
    <property type="match status" value="1"/>
</dbReference>
<name>A0A9D1R3G0_9BACT</name>
<dbReference type="Gene3D" id="3.20.20.70">
    <property type="entry name" value="Aldolase class I"/>
    <property type="match status" value="1"/>
</dbReference>
<dbReference type="AlphaFoldDB" id="A0A9D1R3G0"/>
<evidence type="ECO:0000313" key="9">
    <source>
        <dbReference type="Proteomes" id="UP000824264"/>
    </source>
</evidence>
<keyword evidence="3" id="KW-0949">S-adenosyl-L-methionine</keyword>
<dbReference type="Proteomes" id="UP000824264">
    <property type="component" value="Unassembled WGS sequence"/>
</dbReference>
<dbReference type="EMBL" id="DXGI01000364">
    <property type="protein sequence ID" value="HIW79402.1"/>
    <property type="molecule type" value="Genomic_DNA"/>
</dbReference>
<comment type="caution">
    <text evidence="8">The sequence shown here is derived from an EMBL/GenBank/DDBJ whole genome shotgun (WGS) entry which is preliminary data.</text>
</comment>
<organism evidence="8 9">
    <name type="scientific">Candidatus Bilophila faecipullorum</name>
    <dbReference type="NCBI Taxonomy" id="2838482"/>
    <lineage>
        <taxon>Bacteria</taxon>
        <taxon>Pseudomonadati</taxon>
        <taxon>Thermodesulfobacteriota</taxon>
        <taxon>Desulfovibrionia</taxon>
        <taxon>Desulfovibrionales</taxon>
        <taxon>Desulfovibrionaceae</taxon>
        <taxon>Bilophila</taxon>
    </lineage>
</organism>
<evidence type="ECO:0000256" key="2">
    <source>
        <dbReference type="ARBA" id="ARBA00022485"/>
    </source>
</evidence>
<dbReference type="PROSITE" id="PS51918">
    <property type="entry name" value="RADICAL_SAM"/>
    <property type="match status" value="1"/>
</dbReference>
<dbReference type="PANTHER" id="PTHR43787">
    <property type="entry name" value="FEMO COFACTOR BIOSYNTHESIS PROTEIN NIFB-RELATED"/>
    <property type="match status" value="1"/>
</dbReference>
<dbReference type="InterPro" id="IPR040084">
    <property type="entry name" value="GTPase_Obg"/>
</dbReference>
<dbReference type="GO" id="GO:0003824">
    <property type="term" value="F:catalytic activity"/>
    <property type="evidence" value="ECO:0007669"/>
    <property type="project" value="InterPro"/>
</dbReference>
<evidence type="ECO:0000259" key="7">
    <source>
        <dbReference type="PROSITE" id="PS51918"/>
    </source>
</evidence>
<dbReference type="GO" id="GO:0046872">
    <property type="term" value="F:metal ion binding"/>
    <property type="evidence" value="ECO:0007669"/>
    <property type="project" value="UniProtKB-KW"/>
</dbReference>
<feature type="domain" description="Radical SAM core" evidence="7">
    <location>
        <begin position="16"/>
        <end position="245"/>
    </location>
</feature>
<keyword evidence="4" id="KW-0479">Metal-binding</keyword>
<evidence type="ECO:0000256" key="4">
    <source>
        <dbReference type="ARBA" id="ARBA00022723"/>
    </source>
</evidence>
<evidence type="ECO:0000256" key="5">
    <source>
        <dbReference type="ARBA" id="ARBA00023004"/>
    </source>
</evidence>
<keyword evidence="6" id="KW-0411">Iron-sulfur</keyword>
<dbReference type="InterPro" id="IPR007197">
    <property type="entry name" value="rSAM"/>
</dbReference>
<reference evidence="8" key="1">
    <citation type="journal article" date="2021" name="PeerJ">
        <title>Extensive microbial diversity within the chicken gut microbiome revealed by metagenomics and culture.</title>
        <authorList>
            <person name="Gilroy R."/>
            <person name="Ravi A."/>
            <person name="Getino M."/>
            <person name="Pursley I."/>
            <person name="Horton D.L."/>
            <person name="Alikhan N.F."/>
            <person name="Baker D."/>
            <person name="Gharbi K."/>
            <person name="Hall N."/>
            <person name="Watson M."/>
            <person name="Adriaenssens E.M."/>
            <person name="Foster-Nyarko E."/>
            <person name="Jarju S."/>
            <person name="Secka A."/>
            <person name="Antonio M."/>
            <person name="Oren A."/>
            <person name="Chaudhuri R.R."/>
            <person name="La Ragione R."/>
            <person name="Hildebrand F."/>
            <person name="Pallen M.J."/>
        </authorList>
    </citation>
    <scope>NUCLEOTIDE SEQUENCE</scope>
    <source>
        <strain evidence="8">ChiSxjej5B17-1746</strain>
    </source>
</reference>
<dbReference type="GO" id="GO:0051539">
    <property type="term" value="F:4 iron, 4 sulfur cluster binding"/>
    <property type="evidence" value="ECO:0007669"/>
    <property type="project" value="UniProtKB-KW"/>
</dbReference>
<dbReference type="InterPro" id="IPR058240">
    <property type="entry name" value="rSAM_sf"/>
</dbReference>
<evidence type="ECO:0000256" key="1">
    <source>
        <dbReference type="ARBA" id="ARBA00001966"/>
    </source>
</evidence>
<evidence type="ECO:0000313" key="8">
    <source>
        <dbReference type="EMBL" id="HIW79402.1"/>
    </source>
</evidence>